<evidence type="ECO:0008006" key="3">
    <source>
        <dbReference type="Google" id="ProtNLM"/>
    </source>
</evidence>
<accession>A0ABQ6Z2D6</accession>
<protein>
    <recommendedName>
        <fullName evidence="3">Bacteriocin resistance YdeI/OmpD-like protein</fullName>
    </recommendedName>
</protein>
<gene>
    <name evidence="1" type="ORF">BAU17_00515</name>
</gene>
<dbReference type="Proteomes" id="UP000782705">
    <property type="component" value="Unassembled WGS sequence"/>
</dbReference>
<organism evidence="1 2">
    <name type="scientific">Candidatus Enterococcus willemsii</name>
    <dbReference type="NCBI Taxonomy" id="1857215"/>
    <lineage>
        <taxon>Bacteria</taxon>
        <taxon>Bacillati</taxon>
        <taxon>Bacillota</taxon>
        <taxon>Bacilli</taxon>
        <taxon>Lactobacillales</taxon>
        <taxon>Enterococcaceae</taxon>
        <taxon>Enterococcus</taxon>
    </lineage>
</organism>
<keyword evidence="2" id="KW-1185">Reference proteome</keyword>
<reference evidence="1 2" key="1">
    <citation type="submission" date="2016-06" db="EMBL/GenBank/DDBJ databases">
        <title>Four novel species of enterococci isolated from chicken manure.</title>
        <authorList>
            <person name="Van Tyne D."/>
        </authorList>
    </citation>
    <scope>NUCLEOTIDE SEQUENCE [LARGE SCALE GENOMIC DNA]</scope>
    <source>
        <strain evidence="1 2">CU12B</strain>
    </source>
</reference>
<name>A0ABQ6Z2D6_9ENTE</name>
<dbReference type="EMBL" id="MAEL01000010">
    <property type="protein sequence ID" value="KAF1305765.1"/>
    <property type="molecule type" value="Genomic_DNA"/>
</dbReference>
<comment type="caution">
    <text evidence="1">The sequence shown here is derived from an EMBL/GenBank/DDBJ whole genome shotgun (WGS) entry which is preliminary data.</text>
</comment>
<dbReference type="RefSeq" id="WP_161901083.1">
    <property type="nucleotide sequence ID" value="NZ_MAEL01000010.1"/>
</dbReference>
<evidence type="ECO:0000313" key="1">
    <source>
        <dbReference type="EMBL" id="KAF1305765.1"/>
    </source>
</evidence>
<dbReference type="Pfam" id="PF13376">
    <property type="entry name" value="OmdA"/>
    <property type="match status" value="1"/>
</dbReference>
<evidence type="ECO:0000313" key="2">
    <source>
        <dbReference type="Proteomes" id="UP000782705"/>
    </source>
</evidence>
<sequence length="214" mass="24607">MSEVLAKKLRLSLEEPIVVIHQPDTNYFSDFQVIEGFPKEPVSTVILFVKTLEEMKESVERLIATEAVAMNGRVLICYPKKGNKVLDTYVHRDDIFPALQVTSEGFIKGTDFKFNQMVKLDDTYTIVGMKRTAKKKAKTNETKIDYNDYRPQLEEALANEPEALSFFQQLAPGYQKKWLTYVYSAKRAATQEKRLAETTDLLKKKIKAKELMPK</sequence>
<proteinExistence type="predicted"/>